<name>A0A5C6BWF7_9BACT</name>
<dbReference type="Proteomes" id="UP000319908">
    <property type="component" value="Unassembled WGS sequence"/>
</dbReference>
<evidence type="ECO:0000313" key="1">
    <source>
        <dbReference type="EMBL" id="TWU16600.1"/>
    </source>
</evidence>
<organism evidence="1 2">
    <name type="scientific">Allorhodopirellula heiligendammensis</name>
    <dbReference type="NCBI Taxonomy" id="2714739"/>
    <lineage>
        <taxon>Bacteria</taxon>
        <taxon>Pseudomonadati</taxon>
        <taxon>Planctomycetota</taxon>
        <taxon>Planctomycetia</taxon>
        <taxon>Pirellulales</taxon>
        <taxon>Pirellulaceae</taxon>
        <taxon>Allorhodopirellula</taxon>
    </lineage>
</organism>
<dbReference type="AlphaFoldDB" id="A0A5C6BWF7"/>
<keyword evidence="2" id="KW-1185">Reference proteome</keyword>
<evidence type="ECO:0000313" key="2">
    <source>
        <dbReference type="Proteomes" id="UP000319908"/>
    </source>
</evidence>
<gene>
    <name evidence="1" type="ORF">Poly21_38050</name>
</gene>
<protein>
    <submittedName>
        <fullName evidence="1">Uncharacterized protein</fullName>
    </submittedName>
</protein>
<dbReference type="EMBL" id="SJPU01000002">
    <property type="protein sequence ID" value="TWU16600.1"/>
    <property type="molecule type" value="Genomic_DNA"/>
</dbReference>
<accession>A0A5C6BWF7</accession>
<sequence length="107" mass="11722">MKVCSPAGVSLTTVQLAQHVPALKAMVGHGVWRAGELENISHRDWRCSRSAIWRFIVAFHHGQAAWSLPSWYLGSDVLLLGSTAETQHHRAVRVPAALDRCAGDLSL</sequence>
<reference evidence="1 2" key="1">
    <citation type="journal article" date="2020" name="Antonie Van Leeuwenhoek">
        <title>Rhodopirellula heiligendammensis sp. nov., Rhodopirellula pilleata sp. nov., and Rhodopirellula solitaria sp. nov. isolated from natural or artificial marine surfaces in Northern Germany and California, USA, and emended description of the genus Rhodopirellula.</title>
        <authorList>
            <person name="Kallscheuer N."/>
            <person name="Wiegand S."/>
            <person name="Jogler M."/>
            <person name="Boedeker C."/>
            <person name="Peeters S.H."/>
            <person name="Rast P."/>
            <person name="Heuer A."/>
            <person name="Jetten M.S.M."/>
            <person name="Rohde M."/>
            <person name="Jogler C."/>
        </authorList>
    </citation>
    <scope>NUCLEOTIDE SEQUENCE [LARGE SCALE GENOMIC DNA]</scope>
    <source>
        <strain evidence="1 2">Poly21</strain>
    </source>
</reference>
<proteinExistence type="predicted"/>
<comment type="caution">
    <text evidence="1">The sequence shown here is derived from an EMBL/GenBank/DDBJ whole genome shotgun (WGS) entry which is preliminary data.</text>
</comment>